<dbReference type="OrthoDB" id="7442at2157"/>
<sequence>MPSYDFSDQVVLVTGAARGMGRSHAVKFAEHGADIVALDLYEDTDNLETHRANSDDLDEMLSSVEETGADVLPVKTDVTDESDVEEAIEAAIDEFGRIDVLVNNAGIGDFGLLTEVSEEEWDAVLDVNLKGVWLCSKHVGKYFMERNEGGKIVSTSSTTGIVGQHGMGHYSASKHGVIGLTKSLALELAEYDVNVNCVLPTGTNTPGVEETSRVYGSEYVEKAAELSGPWNIFGTGAIEPEQVSEAFLWLASDAARYVTGAALPVDAGFTIK</sequence>
<feature type="domain" description="Ketoreductase" evidence="4">
    <location>
        <begin position="9"/>
        <end position="192"/>
    </location>
</feature>
<dbReference type="PANTHER" id="PTHR24321">
    <property type="entry name" value="DEHYDROGENASES, SHORT CHAIN"/>
    <property type="match status" value="1"/>
</dbReference>
<dbReference type="Gene3D" id="3.40.50.720">
    <property type="entry name" value="NAD(P)-binding Rossmann-like Domain"/>
    <property type="match status" value="1"/>
</dbReference>
<dbReference type="InterPro" id="IPR057326">
    <property type="entry name" value="KR_dom"/>
</dbReference>
<dbReference type="SMART" id="SM00822">
    <property type="entry name" value="PKS_KR"/>
    <property type="match status" value="1"/>
</dbReference>
<proteinExistence type="inferred from homology"/>
<evidence type="ECO:0000256" key="1">
    <source>
        <dbReference type="ARBA" id="ARBA00006484"/>
    </source>
</evidence>
<dbReference type="PROSITE" id="PS00061">
    <property type="entry name" value="ADH_SHORT"/>
    <property type="match status" value="1"/>
</dbReference>
<dbReference type="InterPro" id="IPR020904">
    <property type="entry name" value="Sc_DH/Rdtase_CS"/>
</dbReference>
<dbReference type="KEGG" id="haly:HYG82_13640"/>
<name>A0A7D5KYQ6_9EURY</name>
<evidence type="ECO:0000256" key="3">
    <source>
        <dbReference type="ARBA" id="ARBA00023027"/>
    </source>
</evidence>
<dbReference type="GO" id="GO:0016491">
    <property type="term" value="F:oxidoreductase activity"/>
    <property type="evidence" value="ECO:0007669"/>
    <property type="project" value="UniProtKB-KW"/>
</dbReference>
<keyword evidence="2" id="KW-0560">Oxidoreductase</keyword>
<evidence type="ECO:0000259" key="4">
    <source>
        <dbReference type="SMART" id="SM00822"/>
    </source>
</evidence>
<organism evidence="5 6">
    <name type="scientific">Natrinema halophilum</name>
    <dbReference type="NCBI Taxonomy" id="1699371"/>
    <lineage>
        <taxon>Archaea</taxon>
        <taxon>Methanobacteriati</taxon>
        <taxon>Methanobacteriota</taxon>
        <taxon>Stenosarchaea group</taxon>
        <taxon>Halobacteria</taxon>
        <taxon>Halobacteriales</taxon>
        <taxon>Natrialbaceae</taxon>
        <taxon>Natrinema</taxon>
    </lineage>
</organism>
<dbReference type="Proteomes" id="UP000509241">
    <property type="component" value="Chromosome"/>
</dbReference>
<dbReference type="PRINTS" id="PR00080">
    <property type="entry name" value="SDRFAMILY"/>
</dbReference>
<dbReference type="FunFam" id="3.40.50.720:FF:000084">
    <property type="entry name" value="Short-chain dehydrogenase reductase"/>
    <property type="match status" value="1"/>
</dbReference>
<dbReference type="InterPro" id="IPR023985">
    <property type="entry name" value="SDR_subfam_1"/>
</dbReference>
<gene>
    <name evidence="5" type="ORF">HYG82_13640</name>
</gene>
<dbReference type="PRINTS" id="PR00081">
    <property type="entry name" value="GDHRDH"/>
</dbReference>
<dbReference type="CDD" id="cd05233">
    <property type="entry name" value="SDR_c"/>
    <property type="match status" value="1"/>
</dbReference>
<dbReference type="SUPFAM" id="SSF51735">
    <property type="entry name" value="NAD(P)-binding Rossmann-fold domains"/>
    <property type="match status" value="1"/>
</dbReference>
<keyword evidence="3" id="KW-0520">NAD</keyword>
<comment type="similarity">
    <text evidence="1">Belongs to the short-chain dehydrogenases/reductases (SDR) family.</text>
</comment>
<dbReference type="NCBIfam" id="TIGR03971">
    <property type="entry name" value="SDR_subfam_1"/>
    <property type="match status" value="1"/>
</dbReference>
<dbReference type="InterPro" id="IPR036291">
    <property type="entry name" value="NAD(P)-bd_dom_sf"/>
</dbReference>
<accession>A0A7D5KYQ6</accession>
<dbReference type="EMBL" id="CP058601">
    <property type="protein sequence ID" value="QLG51222.1"/>
    <property type="molecule type" value="Genomic_DNA"/>
</dbReference>
<evidence type="ECO:0000256" key="2">
    <source>
        <dbReference type="ARBA" id="ARBA00023002"/>
    </source>
</evidence>
<reference evidence="5 6" key="1">
    <citation type="submission" date="2020-07" db="EMBL/GenBank/DDBJ databases">
        <authorList>
            <person name="Cui H."/>
        </authorList>
    </citation>
    <scope>NUCLEOTIDE SEQUENCE [LARGE SCALE GENOMIC DNA]</scope>
    <source>
        <strain evidence="5 6">YPL8</strain>
    </source>
</reference>
<protein>
    <submittedName>
        <fullName evidence="5">Mycofactocin-coupled SDR family oxidoreductase</fullName>
    </submittedName>
</protein>
<keyword evidence="6" id="KW-1185">Reference proteome</keyword>
<dbReference type="InterPro" id="IPR002347">
    <property type="entry name" value="SDR_fam"/>
</dbReference>
<evidence type="ECO:0000313" key="6">
    <source>
        <dbReference type="Proteomes" id="UP000509241"/>
    </source>
</evidence>
<dbReference type="PANTHER" id="PTHR24321:SF8">
    <property type="entry name" value="ESTRADIOL 17-BETA-DEHYDROGENASE 8-RELATED"/>
    <property type="match status" value="1"/>
</dbReference>
<dbReference type="AlphaFoldDB" id="A0A7D5KYQ6"/>
<evidence type="ECO:0000313" key="5">
    <source>
        <dbReference type="EMBL" id="QLG51222.1"/>
    </source>
</evidence>
<dbReference type="Pfam" id="PF13561">
    <property type="entry name" value="adh_short_C2"/>
    <property type="match status" value="1"/>
</dbReference>